<keyword evidence="1" id="KW-0812">Transmembrane</keyword>
<sequence length="221" mass="24170">MTYLILVLLFAATALFMLGIHWGLSLGVVVIGIFVIGYLIRRKNATTTPATTTTTTPKKKPEFHWSLYIFSLIIIGLLAWVIVGGAPYAASCASGCISGCNKSWKDFNIASTQARPENTVSKPVWWAGPVNPGMIVEIGEITYNSTPRMNNCIAIYINYSAVQCRLLDPTTEGTSKWEEVSMDNNGQEFCASPVTSGILQLTVPPGGVQEYVTILHYKSRQ</sequence>
<feature type="transmembrane region" description="Helical" evidence="1">
    <location>
        <begin position="67"/>
        <end position="90"/>
    </location>
</feature>
<name>A0A2H0V5E2_9BACT</name>
<dbReference type="EMBL" id="PFAP01000011">
    <property type="protein sequence ID" value="PIR94282.1"/>
    <property type="molecule type" value="Genomic_DNA"/>
</dbReference>
<evidence type="ECO:0000313" key="3">
    <source>
        <dbReference type="Proteomes" id="UP000229901"/>
    </source>
</evidence>
<reference evidence="3" key="1">
    <citation type="submission" date="2017-09" db="EMBL/GenBank/DDBJ databases">
        <title>Depth-based differentiation of microbial function through sediment-hosted aquifers and enrichment of novel symbionts in the deep terrestrial subsurface.</title>
        <authorList>
            <person name="Probst A.J."/>
            <person name="Ladd B."/>
            <person name="Jarett J.K."/>
            <person name="Geller-Mcgrath D.E."/>
            <person name="Sieber C.M.K."/>
            <person name="Emerson J.B."/>
            <person name="Anantharaman K."/>
            <person name="Thomas B.C."/>
            <person name="Malmstrom R."/>
            <person name="Stieglmeier M."/>
            <person name="Klingl A."/>
            <person name="Woyke T."/>
            <person name="Ryan C.M."/>
            <person name="Banfield J.F."/>
        </authorList>
    </citation>
    <scope>NUCLEOTIDE SEQUENCE [LARGE SCALE GENOMIC DNA]</scope>
</reference>
<keyword evidence="1" id="KW-1133">Transmembrane helix</keyword>
<dbReference type="Proteomes" id="UP000229901">
    <property type="component" value="Unassembled WGS sequence"/>
</dbReference>
<protein>
    <submittedName>
        <fullName evidence="2">Uncharacterized protein</fullName>
    </submittedName>
</protein>
<feature type="transmembrane region" description="Helical" evidence="1">
    <location>
        <begin position="6"/>
        <end position="39"/>
    </location>
</feature>
<organism evidence="2 3">
    <name type="scientific">Candidatus Falkowbacteria bacterium CG10_big_fil_rev_8_21_14_0_10_39_11</name>
    <dbReference type="NCBI Taxonomy" id="1974565"/>
    <lineage>
        <taxon>Bacteria</taxon>
        <taxon>Candidatus Falkowiibacteriota</taxon>
    </lineage>
</organism>
<keyword evidence="1" id="KW-0472">Membrane</keyword>
<gene>
    <name evidence="2" type="ORF">COT97_02205</name>
</gene>
<proteinExistence type="predicted"/>
<comment type="caution">
    <text evidence="2">The sequence shown here is derived from an EMBL/GenBank/DDBJ whole genome shotgun (WGS) entry which is preliminary data.</text>
</comment>
<accession>A0A2H0V5E2</accession>
<dbReference type="AlphaFoldDB" id="A0A2H0V5E2"/>
<evidence type="ECO:0000256" key="1">
    <source>
        <dbReference type="SAM" id="Phobius"/>
    </source>
</evidence>
<evidence type="ECO:0000313" key="2">
    <source>
        <dbReference type="EMBL" id="PIR94282.1"/>
    </source>
</evidence>